<dbReference type="InterPro" id="IPR019613">
    <property type="entry name" value="DUF4198"/>
</dbReference>
<dbReference type="AlphaFoldDB" id="A0A5C9A0F5"/>
<organism evidence="2 3">
    <name type="scientific">Parahaliea aestuarii</name>
    <dbReference type="NCBI Taxonomy" id="1852021"/>
    <lineage>
        <taxon>Bacteria</taxon>
        <taxon>Pseudomonadati</taxon>
        <taxon>Pseudomonadota</taxon>
        <taxon>Gammaproteobacteria</taxon>
        <taxon>Cellvibrionales</taxon>
        <taxon>Halieaceae</taxon>
        <taxon>Parahaliea</taxon>
    </lineage>
</organism>
<accession>A0A5C9A0F5</accession>
<dbReference type="Pfam" id="PF10670">
    <property type="entry name" value="DUF4198"/>
    <property type="match status" value="1"/>
</dbReference>
<dbReference type="Proteomes" id="UP000321933">
    <property type="component" value="Unassembled WGS sequence"/>
</dbReference>
<dbReference type="OrthoDB" id="5943at2"/>
<evidence type="ECO:0000313" key="3">
    <source>
        <dbReference type="Proteomes" id="UP000321933"/>
    </source>
</evidence>
<reference evidence="2 3" key="1">
    <citation type="submission" date="2019-08" db="EMBL/GenBank/DDBJ databases">
        <title>Parahaliea maris sp. nov., isolated from the surface seawater.</title>
        <authorList>
            <person name="Liu Y."/>
        </authorList>
    </citation>
    <scope>NUCLEOTIDE SEQUENCE [LARGE SCALE GENOMIC DNA]</scope>
    <source>
        <strain evidence="2 3">S2-26</strain>
    </source>
</reference>
<sequence length="275" mass="29559">MKKTLAIVAAALTAASVTLPVSAHRAWILPVATVLSSDDPWVSFDAAISNDIFHPDYHAMRLDGVQAIGPDGQPVELQNSHSGKHRSNFDLNLAQPGTYKVYSASAGLSARWETADGERKFWPGRGERPDPEGFKKNVPMDGKNLQITQGSRRLETFVTAGAPSTTALKASNVGLELVPVTHPNDLYAGEAATFTFLIDGEPAVGAEVAVIPGGSRYRDAQAEIKLSSDDKGQVSIDWPQAGMYFLEAEYSDDRAEAPATSRRGTYTATFEVLPL</sequence>
<protein>
    <submittedName>
        <fullName evidence="2">DUF4198 domain-containing protein</fullName>
    </submittedName>
</protein>
<dbReference type="EMBL" id="VRYZ01000002">
    <property type="protein sequence ID" value="TXS93260.1"/>
    <property type="molecule type" value="Genomic_DNA"/>
</dbReference>
<feature type="chain" id="PRO_5023040581" evidence="1">
    <location>
        <begin position="24"/>
        <end position="275"/>
    </location>
</feature>
<evidence type="ECO:0000256" key="1">
    <source>
        <dbReference type="SAM" id="SignalP"/>
    </source>
</evidence>
<evidence type="ECO:0000313" key="2">
    <source>
        <dbReference type="EMBL" id="TXS93260.1"/>
    </source>
</evidence>
<comment type="caution">
    <text evidence="2">The sequence shown here is derived from an EMBL/GenBank/DDBJ whole genome shotgun (WGS) entry which is preliminary data.</text>
</comment>
<dbReference type="RefSeq" id="WP_148063196.1">
    <property type="nucleotide sequence ID" value="NZ_VRYZ01000002.1"/>
</dbReference>
<keyword evidence="3" id="KW-1185">Reference proteome</keyword>
<feature type="signal peptide" evidence="1">
    <location>
        <begin position="1"/>
        <end position="23"/>
    </location>
</feature>
<name>A0A5C9A0F5_9GAMM</name>
<proteinExistence type="predicted"/>
<gene>
    <name evidence="2" type="ORF">FVW59_05300</name>
</gene>
<keyword evidence="1" id="KW-0732">Signal</keyword>